<dbReference type="Proteomes" id="UP000320948">
    <property type="component" value="Unassembled WGS sequence"/>
</dbReference>
<dbReference type="EMBL" id="VAFM01000001">
    <property type="protein sequence ID" value="TKW61111.1"/>
    <property type="molecule type" value="Genomic_DNA"/>
</dbReference>
<gene>
    <name evidence="2" type="ORF">DI628_00330</name>
</gene>
<evidence type="ECO:0000313" key="3">
    <source>
        <dbReference type="Proteomes" id="UP000320948"/>
    </source>
</evidence>
<organism evidence="2 3">
    <name type="scientific">Blastochloris viridis</name>
    <name type="common">Rhodopseudomonas viridis</name>
    <dbReference type="NCBI Taxonomy" id="1079"/>
    <lineage>
        <taxon>Bacteria</taxon>
        <taxon>Pseudomonadati</taxon>
        <taxon>Pseudomonadota</taxon>
        <taxon>Alphaproteobacteria</taxon>
        <taxon>Hyphomicrobiales</taxon>
        <taxon>Blastochloridaceae</taxon>
        <taxon>Blastochloris</taxon>
    </lineage>
</organism>
<name>A0A6N4R6R3_BLAVI</name>
<dbReference type="AlphaFoldDB" id="A0A6N4R6R3"/>
<evidence type="ECO:0008006" key="4">
    <source>
        <dbReference type="Google" id="ProtNLM"/>
    </source>
</evidence>
<feature type="chain" id="PRO_5026790614" description="DUF2946 domain-containing protein" evidence="1">
    <location>
        <begin position="27"/>
        <end position="122"/>
    </location>
</feature>
<keyword evidence="1" id="KW-0732">Signal</keyword>
<accession>A0A6N4R6R3</accession>
<comment type="caution">
    <text evidence="2">The sequence shown here is derived from an EMBL/GenBank/DDBJ whole genome shotgun (WGS) entry which is preliminary data.</text>
</comment>
<feature type="signal peptide" evidence="1">
    <location>
        <begin position="1"/>
        <end position="26"/>
    </location>
</feature>
<protein>
    <recommendedName>
        <fullName evidence="4">DUF2946 domain-containing protein</fullName>
    </recommendedName>
</protein>
<reference evidence="2 3" key="1">
    <citation type="journal article" date="2017" name="Nat. Commun.">
        <title>In situ click chemistry generation of cyclooxygenase-2 inhibitors.</title>
        <authorList>
            <person name="Bhardwaj A."/>
            <person name="Kaur J."/>
            <person name="Wuest M."/>
            <person name="Wuest F."/>
        </authorList>
    </citation>
    <scope>NUCLEOTIDE SEQUENCE [LARGE SCALE GENOMIC DNA]</scope>
    <source>
        <strain evidence="2">S2_018_000_R2_106</strain>
    </source>
</reference>
<proteinExistence type="predicted"/>
<evidence type="ECO:0000313" key="2">
    <source>
        <dbReference type="EMBL" id="TKW61111.1"/>
    </source>
</evidence>
<sequence length="122" mass="12959">MIKSTSIAVIISLALILVSVASVSFAAGGGSGHETHPVEMTAENHHQMASEDMTMDCPAHHDGHTMKDAQCAVACFTMMSALGWQGISFTSLGVMSGNEITLADQFYKTRTPHIPTPPPNFV</sequence>
<evidence type="ECO:0000256" key="1">
    <source>
        <dbReference type="SAM" id="SignalP"/>
    </source>
</evidence>